<organism evidence="2 3">
    <name type="scientific">Caerostris extrusa</name>
    <name type="common">Bark spider</name>
    <name type="synonym">Caerostris bankana</name>
    <dbReference type="NCBI Taxonomy" id="172846"/>
    <lineage>
        <taxon>Eukaryota</taxon>
        <taxon>Metazoa</taxon>
        <taxon>Ecdysozoa</taxon>
        <taxon>Arthropoda</taxon>
        <taxon>Chelicerata</taxon>
        <taxon>Arachnida</taxon>
        <taxon>Araneae</taxon>
        <taxon>Araneomorphae</taxon>
        <taxon>Entelegynae</taxon>
        <taxon>Araneoidea</taxon>
        <taxon>Araneidae</taxon>
        <taxon>Caerostris</taxon>
    </lineage>
</organism>
<gene>
    <name evidence="2" type="ORF">CEXT_99101</name>
</gene>
<keyword evidence="3" id="KW-1185">Reference proteome</keyword>
<protein>
    <submittedName>
        <fullName evidence="2">Uncharacterized protein</fullName>
    </submittedName>
</protein>
<proteinExistence type="predicted"/>
<comment type="caution">
    <text evidence="2">The sequence shown here is derived from an EMBL/GenBank/DDBJ whole genome shotgun (WGS) entry which is preliminary data.</text>
</comment>
<dbReference type="AlphaFoldDB" id="A0AAV4NX99"/>
<name>A0AAV4NX99_CAEEX</name>
<dbReference type="Proteomes" id="UP001054945">
    <property type="component" value="Unassembled WGS sequence"/>
</dbReference>
<accession>A0AAV4NX99</accession>
<evidence type="ECO:0000256" key="1">
    <source>
        <dbReference type="SAM" id="MobiDB-lite"/>
    </source>
</evidence>
<sequence>MCAVCGNVYNMRKGNLQTGKNRLPLKNLKTCVNKQINKGRCIDRFVTTSPIWWSPPLFKGDKNPVQGESCRDKANSGKGPGDGRSFFLLYCEEGPEMRLKEALWVWGK</sequence>
<reference evidence="2 3" key="1">
    <citation type="submission" date="2021-06" db="EMBL/GenBank/DDBJ databases">
        <title>Caerostris extrusa draft genome.</title>
        <authorList>
            <person name="Kono N."/>
            <person name="Arakawa K."/>
        </authorList>
    </citation>
    <scope>NUCLEOTIDE SEQUENCE [LARGE SCALE GENOMIC DNA]</scope>
</reference>
<dbReference type="EMBL" id="BPLR01003856">
    <property type="protein sequence ID" value="GIX89386.1"/>
    <property type="molecule type" value="Genomic_DNA"/>
</dbReference>
<evidence type="ECO:0000313" key="3">
    <source>
        <dbReference type="Proteomes" id="UP001054945"/>
    </source>
</evidence>
<feature type="region of interest" description="Disordered" evidence="1">
    <location>
        <begin position="58"/>
        <end position="83"/>
    </location>
</feature>
<evidence type="ECO:0000313" key="2">
    <source>
        <dbReference type="EMBL" id="GIX89386.1"/>
    </source>
</evidence>